<evidence type="ECO:0000313" key="4">
    <source>
        <dbReference type="EMBL" id="SIS76588.1"/>
    </source>
</evidence>
<dbReference type="InterPro" id="IPR009057">
    <property type="entry name" value="Homeodomain-like_sf"/>
</dbReference>
<dbReference type="STRING" id="619304.SAMN05421760_104281"/>
<keyword evidence="1 2" id="KW-0238">DNA-binding</keyword>
<dbReference type="PANTHER" id="PTHR30055:SF235">
    <property type="entry name" value="TRANSCRIPTIONAL REGULATORY PROTEIN"/>
    <property type="match status" value="1"/>
</dbReference>
<dbReference type="InterPro" id="IPR023772">
    <property type="entry name" value="DNA-bd_HTH_TetR-type_CS"/>
</dbReference>
<dbReference type="Pfam" id="PF00440">
    <property type="entry name" value="TetR_N"/>
    <property type="match status" value="1"/>
</dbReference>
<dbReference type="OrthoDB" id="2356263at2"/>
<dbReference type="PRINTS" id="PR00455">
    <property type="entry name" value="HTHTETR"/>
</dbReference>
<feature type="DNA-binding region" description="H-T-H motif" evidence="2">
    <location>
        <begin position="27"/>
        <end position="46"/>
    </location>
</feature>
<dbReference type="EMBL" id="FTOE01000004">
    <property type="protein sequence ID" value="SIS76588.1"/>
    <property type="molecule type" value="Genomic_DNA"/>
</dbReference>
<keyword evidence="5" id="KW-1185">Reference proteome</keyword>
<dbReference type="RefSeq" id="WP_054341275.1">
    <property type="nucleotide sequence ID" value="NZ_FTOE01000004.1"/>
</dbReference>
<name>A0A1N7LRW9_9GAMM</name>
<dbReference type="AlphaFoldDB" id="A0A1N7LRW9"/>
<dbReference type="GO" id="GO:0003700">
    <property type="term" value="F:DNA-binding transcription factor activity"/>
    <property type="evidence" value="ECO:0007669"/>
    <property type="project" value="TreeGrafter"/>
</dbReference>
<evidence type="ECO:0000256" key="2">
    <source>
        <dbReference type="PROSITE-ProRule" id="PRU00335"/>
    </source>
</evidence>
<reference evidence="5" key="1">
    <citation type="submission" date="2017-01" db="EMBL/GenBank/DDBJ databases">
        <authorList>
            <person name="Varghese N."/>
            <person name="Submissions S."/>
        </authorList>
    </citation>
    <scope>NUCLEOTIDE SEQUENCE [LARGE SCALE GENOMIC DNA]</scope>
    <source>
        <strain evidence="5">DSM 22306</strain>
    </source>
</reference>
<proteinExistence type="predicted"/>
<sequence length="219" mass="25432">MQQSKTAIQILKAAEALFSEQGFSETTMRQITAKADVNLAAVNYHFGSKQGLIQAVTEKYMHPFCEYIETVVAERLISLPDRTVSINELIEMVMRALLHVRQDNEHALSMFMRLLDLSYMKNQEALRQYMVNQYHAKLEGFLALLRKDASPMDSDEFFWRLHFLLGSMIFTLSNYHTLIALEQQELEKTSEIEKILHRMIPVISAGFQARSEQNYFCRL</sequence>
<dbReference type="InterPro" id="IPR001647">
    <property type="entry name" value="HTH_TetR"/>
</dbReference>
<accession>A0A1N7LRW9</accession>
<evidence type="ECO:0000259" key="3">
    <source>
        <dbReference type="PROSITE" id="PS50977"/>
    </source>
</evidence>
<dbReference type="Gene3D" id="1.10.357.10">
    <property type="entry name" value="Tetracycline Repressor, domain 2"/>
    <property type="match status" value="1"/>
</dbReference>
<dbReference type="PROSITE" id="PS01081">
    <property type="entry name" value="HTH_TETR_1"/>
    <property type="match status" value="1"/>
</dbReference>
<organism evidence="4 5">
    <name type="scientific">Neptunomonas antarctica</name>
    <dbReference type="NCBI Taxonomy" id="619304"/>
    <lineage>
        <taxon>Bacteria</taxon>
        <taxon>Pseudomonadati</taxon>
        <taxon>Pseudomonadota</taxon>
        <taxon>Gammaproteobacteria</taxon>
        <taxon>Oceanospirillales</taxon>
        <taxon>Oceanospirillaceae</taxon>
        <taxon>Neptunomonas</taxon>
    </lineage>
</organism>
<dbReference type="InterPro" id="IPR036271">
    <property type="entry name" value="Tet_transcr_reg_TetR-rel_C_sf"/>
</dbReference>
<gene>
    <name evidence="4" type="ORF">SAMN05421760_104281</name>
</gene>
<dbReference type="InterPro" id="IPR050109">
    <property type="entry name" value="HTH-type_TetR-like_transc_reg"/>
</dbReference>
<dbReference type="PANTHER" id="PTHR30055">
    <property type="entry name" value="HTH-TYPE TRANSCRIPTIONAL REGULATOR RUTR"/>
    <property type="match status" value="1"/>
</dbReference>
<evidence type="ECO:0000256" key="1">
    <source>
        <dbReference type="ARBA" id="ARBA00023125"/>
    </source>
</evidence>
<dbReference type="SUPFAM" id="SSF46689">
    <property type="entry name" value="Homeodomain-like"/>
    <property type="match status" value="1"/>
</dbReference>
<dbReference type="Pfam" id="PF17939">
    <property type="entry name" value="TetR_C_30"/>
    <property type="match status" value="1"/>
</dbReference>
<dbReference type="SUPFAM" id="SSF48498">
    <property type="entry name" value="Tetracyclin repressor-like, C-terminal domain"/>
    <property type="match status" value="1"/>
</dbReference>
<evidence type="ECO:0000313" key="5">
    <source>
        <dbReference type="Proteomes" id="UP000185999"/>
    </source>
</evidence>
<protein>
    <submittedName>
        <fullName evidence="4">Transcriptional regulator, TetR family</fullName>
    </submittedName>
</protein>
<dbReference type="GO" id="GO:0000976">
    <property type="term" value="F:transcription cis-regulatory region binding"/>
    <property type="evidence" value="ECO:0007669"/>
    <property type="project" value="TreeGrafter"/>
</dbReference>
<feature type="domain" description="HTH tetR-type" evidence="3">
    <location>
        <begin position="4"/>
        <end position="64"/>
    </location>
</feature>
<dbReference type="Proteomes" id="UP000185999">
    <property type="component" value="Unassembled WGS sequence"/>
</dbReference>
<dbReference type="PROSITE" id="PS50977">
    <property type="entry name" value="HTH_TETR_2"/>
    <property type="match status" value="1"/>
</dbReference>
<dbReference type="InterPro" id="IPR041586">
    <property type="entry name" value="PsrA_TetR_C"/>
</dbReference>